<evidence type="ECO:0000313" key="1">
    <source>
        <dbReference type="EMBL" id="AWI09065.1"/>
    </source>
</evidence>
<dbReference type="EMBL" id="CP023004">
    <property type="protein sequence ID" value="AWI09065.1"/>
    <property type="molecule type" value="Genomic_DNA"/>
</dbReference>
<gene>
    <name evidence="1" type="ORF">CKA38_07270</name>
</gene>
<name>A0A2U8E2P8_9BACT</name>
<keyword evidence="2" id="KW-1185">Reference proteome</keyword>
<protein>
    <submittedName>
        <fullName evidence="1">Uncharacterized protein</fullName>
    </submittedName>
</protein>
<evidence type="ECO:0000313" key="2">
    <source>
        <dbReference type="Proteomes" id="UP000244896"/>
    </source>
</evidence>
<dbReference type="KEGG" id="elut:CKA38_07270"/>
<accession>A0A2U8E2P8</accession>
<dbReference type="RefSeq" id="WP_108824879.1">
    <property type="nucleotide sequence ID" value="NZ_CP023004.1"/>
</dbReference>
<reference evidence="1 2" key="1">
    <citation type="journal article" date="2018" name="Syst. Appl. Microbiol.">
        <title>Ereboglobus luteus gen. nov. sp. nov. from cockroach guts, and new insights into the oxygen relationship of the genera Opitutus and Didymococcus (Verrucomicrobia: Opitutaceae).</title>
        <authorList>
            <person name="Tegtmeier D."/>
            <person name="Belitz A."/>
            <person name="Radek R."/>
            <person name="Heimerl T."/>
            <person name="Brune A."/>
        </authorList>
    </citation>
    <scope>NUCLEOTIDE SEQUENCE [LARGE SCALE GENOMIC DNA]</scope>
    <source>
        <strain evidence="1 2">Ho45</strain>
    </source>
</reference>
<proteinExistence type="predicted"/>
<sequence>MANENLADLWKDAGASFEAMTKMKKPVESVKKCWLRSNKDLTVTLKEFDNAFADFERMGPKSTPKQLKDKLDMMKRRLESLKKMASGYTIPLMELLYEADTQQSTLYKKGVKFLEKELNAITKRAMQRYDTSVNSAESRATQINGLEAQLKNFEKIFSANIAKARARAAKTKVQVAVAVKTAKPEDAKKAILLFNSIIADCGRSLVMDVKTALAGCQKYQNDMDVDQLKKLHAETLPWNNKSNELDVKMVDTEVRMGKKHFEPILKIVLEKLKSFKTYADKAERALPYIVHPLR</sequence>
<organism evidence="1 2">
    <name type="scientific">Ereboglobus luteus</name>
    <dbReference type="NCBI Taxonomy" id="1796921"/>
    <lineage>
        <taxon>Bacteria</taxon>
        <taxon>Pseudomonadati</taxon>
        <taxon>Verrucomicrobiota</taxon>
        <taxon>Opitutia</taxon>
        <taxon>Opitutales</taxon>
        <taxon>Opitutaceae</taxon>
        <taxon>Ereboglobus</taxon>
    </lineage>
</organism>
<dbReference type="AlphaFoldDB" id="A0A2U8E2P8"/>
<dbReference type="Proteomes" id="UP000244896">
    <property type="component" value="Chromosome"/>
</dbReference>